<evidence type="ECO:0000313" key="3">
    <source>
        <dbReference type="Proteomes" id="UP000316270"/>
    </source>
</evidence>
<evidence type="ECO:0000313" key="2">
    <source>
        <dbReference type="EMBL" id="QDS72736.1"/>
    </source>
</evidence>
<reference evidence="2 3" key="1">
    <citation type="submission" date="2019-07" db="EMBL/GenBank/DDBJ databases">
        <title>Finished genome of Venturia effusa.</title>
        <authorList>
            <person name="Young C.A."/>
            <person name="Cox M.P."/>
            <person name="Ganley A.R.D."/>
            <person name="David W.J."/>
        </authorList>
    </citation>
    <scope>NUCLEOTIDE SEQUENCE [LARGE SCALE GENOMIC DNA]</scope>
    <source>
        <strain evidence="3">albino</strain>
    </source>
</reference>
<dbReference type="STRING" id="50376.A0A517LAS6"/>
<feature type="region of interest" description="Disordered" evidence="1">
    <location>
        <begin position="168"/>
        <end position="196"/>
    </location>
</feature>
<gene>
    <name evidence="2" type="ORF">FKW77_003907</name>
</gene>
<sequence>MVISSNLQVMDPVLAEAIKDAPKARLRRLLLEILEKHPDAITTATEHLVAAVPDVTNKNGKRVVTDNSNELPVKRRKRYDRCVQCKEEFDVKGTHMEACNWHKGELEMDDENDMWLHWTEGHGIADSEESKKAFPEGFIWDCCQRHGDAEFGCKRGPHRNEKERFEYVQRRGDDTDEDVDEEGYVEDGLGEDSEQV</sequence>
<dbReference type="OrthoDB" id="5422613at2759"/>
<evidence type="ECO:0008006" key="4">
    <source>
        <dbReference type="Google" id="ProtNLM"/>
    </source>
</evidence>
<dbReference type="EMBL" id="CP042192">
    <property type="protein sequence ID" value="QDS72736.1"/>
    <property type="molecule type" value="Genomic_DNA"/>
</dbReference>
<keyword evidence="3" id="KW-1185">Reference proteome</keyword>
<evidence type="ECO:0000256" key="1">
    <source>
        <dbReference type="SAM" id="MobiDB-lite"/>
    </source>
</evidence>
<dbReference type="Proteomes" id="UP000316270">
    <property type="component" value="Chromosome 8"/>
</dbReference>
<dbReference type="PANTHER" id="PTHR38167">
    <property type="entry name" value="C2H2-TYPE DOMAIN-CONTAINING PROTEIN"/>
    <property type="match status" value="1"/>
</dbReference>
<protein>
    <recommendedName>
        <fullName evidence="4">C2H2-type domain-containing protein</fullName>
    </recommendedName>
</protein>
<dbReference type="PANTHER" id="PTHR38167:SF1">
    <property type="entry name" value="C2H2-TYPE DOMAIN-CONTAINING PROTEIN"/>
    <property type="match status" value="1"/>
</dbReference>
<accession>A0A517LAS6</accession>
<proteinExistence type="predicted"/>
<dbReference type="AlphaFoldDB" id="A0A517LAS6"/>
<feature type="compositionally biased region" description="Acidic residues" evidence="1">
    <location>
        <begin position="174"/>
        <end position="196"/>
    </location>
</feature>
<name>A0A517LAS6_9PEZI</name>
<organism evidence="2 3">
    <name type="scientific">Venturia effusa</name>
    <dbReference type="NCBI Taxonomy" id="50376"/>
    <lineage>
        <taxon>Eukaryota</taxon>
        <taxon>Fungi</taxon>
        <taxon>Dikarya</taxon>
        <taxon>Ascomycota</taxon>
        <taxon>Pezizomycotina</taxon>
        <taxon>Dothideomycetes</taxon>
        <taxon>Pleosporomycetidae</taxon>
        <taxon>Venturiales</taxon>
        <taxon>Venturiaceae</taxon>
        <taxon>Venturia</taxon>
    </lineage>
</organism>